<dbReference type="InterPro" id="IPR015854">
    <property type="entry name" value="ABC_transpr_LolD-like"/>
</dbReference>
<dbReference type="EMBL" id="CP109495">
    <property type="protein sequence ID" value="WUX52934.1"/>
    <property type="molecule type" value="Genomic_DNA"/>
</dbReference>
<keyword evidence="3 5" id="KW-0067">ATP-binding</keyword>
<dbReference type="Proteomes" id="UP001432209">
    <property type="component" value="Chromosome"/>
</dbReference>
<dbReference type="Pfam" id="PF00005">
    <property type="entry name" value="ABC_tran"/>
    <property type="match status" value="1"/>
</dbReference>
<dbReference type="InterPro" id="IPR027417">
    <property type="entry name" value="P-loop_NTPase"/>
</dbReference>
<evidence type="ECO:0000313" key="6">
    <source>
        <dbReference type="Proteomes" id="UP001432209"/>
    </source>
</evidence>
<evidence type="ECO:0000313" key="5">
    <source>
        <dbReference type="EMBL" id="WUX52934.1"/>
    </source>
</evidence>
<dbReference type="InterPro" id="IPR003593">
    <property type="entry name" value="AAA+_ATPase"/>
</dbReference>
<evidence type="ECO:0000259" key="4">
    <source>
        <dbReference type="PROSITE" id="PS50893"/>
    </source>
</evidence>
<reference evidence="5" key="1">
    <citation type="submission" date="2022-10" db="EMBL/GenBank/DDBJ databases">
        <title>The complete genomes of actinobacterial strains from the NBC collection.</title>
        <authorList>
            <person name="Joergensen T.S."/>
            <person name="Alvarez Arevalo M."/>
            <person name="Sterndorff E.B."/>
            <person name="Faurdal D."/>
            <person name="Vuksanovic O."/>
            <person name="Mourched A.-S."/>
            <person name="Charusanti P."/>
            <person name="Shaw S."/>
            <person name="Blin K."/>
            <person name="Weber T."/>
        </authorList>
    </citation>
    <scope>NUCLEOTIDE SEQUENCE</scope>
    <source>
        <strain evidence="5">NBC_01432</strain>
    </source>
</reference>
<proteinExistence type="predicted"/>
<evidence type="ECO:0000256" key="3">
    <source>
        <dbReference type="ARBA" id="ARBA00022840"/>
    </source>
</evidence>
<dbReference type="InterPro" id="IPR017911">
    <property type="entry name" value="MacB-like_ATP-bd"/>
</dbReference>
<dbReference type="SUPFAM" id="SSF52540">
    <property type="entry name" value="P-loop containing nucleoside triphosphate hydrolases"/>
    <property type="match status" value="1"/>
</dbReference>
<protein>
    <submittedName>
        <fullName evidence="5">ABC transporter ATP-binding protein</fullName>
    </submittedName>
</protein>
<sequence length="245" mass="25381">MARHALVLDGVSRAYANGVRALGPVDLVVPRGRFLAVMGRSGSGKSTLLQCAAGLDRPTGGSVRIAGTDLGGLKETALTRLRRERIGFVFQAHNLVPSLTVAENVALPLLLAGGRVPDAPVREALAVVGLAGRAADTPGRLSGGQQQRVAVARALVTAPEIVFADEPTGALDPLTAQDVLALLRRAVDTEGRTVVMVTHDPAAAAWADSVLFLADGLVADTLEAPDARTVLRIMRGLVEAERAAA</sequence>
<dbReference type="PROSITE" id="PS50893">
    <property type="entry name" value="ABC_TRANSPORTER_2"/>
    <property type="match status" value="1"/>
</dbReference>
<dbReference type="InterPro" id="IPR017871">
    <property type="entry name" value="ABC_transporter-like_CS"/>
</dbReference>
<dbReference type="SMART" id="SM00382">
    <property type="entry name" value="AAA"/>
    <property type="match status" value="1"/>
</dbReference>
<dbReference type="PANTHER" id="PTHR24220">
    <property type="entry name" value="IMPORT ATP-BINDING PROTEIN"/>
    <property type="match status" value="1"/>
</dbReference>
<gene>
    <name evidence="5" type="ORF">OG442_16060</name>
</gene>
<evidence type="ECO:0000256" key="1">
    <source>
        <dbReference type="ARBA" id="ARBA00022448"/>
    </source>
</evidence>
<dbReference type="InterPro" id="IPR003439">
    <property type="entry name" value="ABC_transporter-like_ATP-bd"/>
</dbReference>
<dbReference type="PANTHER" id="PTHR24220:SF685">
    <property type="entry name" value="ABC TRANSPORTER RELATED"/>
    <property type="match status" value="1"/>
</dbReference>
<keyword evidence="6" id="KW-1185">Reference proteome</keyword>
<dbReference type="GO" id="GO:0005524">
    <property type="term" value="F:ATP binding"/>
    <property type="evidence" value="ECO:0007669"/>
    <property type="project" value="UniProtKB-KW"/>
</dbReference>
<evidence type="ECO:0000256" key="2">
    <source>
        <dbReference type="ARBA" id="ARBA00022741"/>
    </source>
</evidence>
<feature type="domain" description="ABC transporter" evidence="4">
    <location>
        <begin position="6"/>
        <end position="240"/>
    </location>
</feature>
<dbReference type="Gene3D" id="3.40.50.300">
    <property type="entry name" value="P-loop containing nucleotide triphosphate hydrolases"/>
    <property type="match status" value="1"/>
</dbReference>
<dbReference type="RefSeq" id="WP_329076584.1">
    <property type="nucleotide sequence ID" value="NZ_CP108849.2"/>
</dbReference>
<dbReference type="CDD" id="cd03255">
    <property type="entry name" value="ABC_MJ0796_LolCDE_FtsE"/>
    <property type="match status" value="1"/>
</dbReference>
<accession>A0ABZ2A362</accession>
<keyword evidence="1" id="KW-0813">Transport</keyword>
<dbReference type="PROSITE" id="PS00211">
    <property type="entry name" value="ABC_TRANSPORTER_1"/>
    <property type="match status" value="1"/>
</dbReference>
<organism evidence="5 6">
    <name type="scientific">Streptomyces niveus</name>
    <name type="common">Streptomyces spheroides</name>
    <dbReference type="NCBI Taxonomy" id="193462"/>
    <lineage>
        <taxon>Bacteria</taxon>
        <taxon>Bacillati</taxon>
        <taxon>Actinomycetota</taxon>
        <taxon>Actinomycetes</taxon>
        <taxon>Kitasatosporales</taxon>
        <taxon>Streptomycetaceae</taxon>
        <taxon>Streptomyces</taxon>
    </lineage>
</organism>
<name>A0ABZ2A362_STRNV</name>
<keyword evidence="2" id="KW-0547">Nucleotide-binding</keyword>